<comment type="subcellular location">
    <subcellularLocation>
        <location evidence="1">Membrane</location>
        <topology evidence="1">Single-pass membrane protein</topology>
    </subcellularLocation>
</comment>
<accession>A0A7S0URH3</accession>
<proteinExistence type="predicted"/>
<reference evidence="5" key="1">
    <citation type="submission" date="2021-01" db="EMBL/GenBank/DDBJ databases">
        <authorList>
            <person name="Corre E."/>
            <person name="Pelletier E."/>
            <person name="Niang G."/>
            <person name="Scheremetjew M."/>
            <person name="Finn R."/>
            <person name="Kale V."/>
            <person name="Holt S."/>
            <person name="Cochrane G."/>
            <person name="Meng A."/>
            <person name="Brown T."/>
            <person name="Cohen L."/>
        </authorList>
    </citation>
    <scope>NUCLEOTIDE SEQUENCE</scope>
    <source>
        <strain evidence="5">SAG 63-3</strain>
    </source>
</reference>
<keyword evidence="2" id="KW-0812">Transmembrane</keyword>
<evidence type="ECO:0000256" key="2">
    <source>
        <dbReference type="ARBA" id="ARBA00022692"/>
    </source>
</evidence>
<dbReference type="GO" id="GO:0016757">
    <property type="term" value="F:glycosyltransferase activity"/>
    <property type="evidence" value="ECO:0007669"/>
    <property type="project" value="TreeGrafter"/>
</dbReference>
<dbReference type="GO" id="GO:0005737">
    <property type="term" value="C:cytoplasm"/>
    <property type="evidence" value="ECO:0007669"/>
    <property type="project" value="TreeGrafter"/>
</dbReference>
<keyword evidence="3" id="KW-1133">Transmembrane helix</keyword>
<dbReference type="PANTHER" id="PTHR21461:SF69">
    <property type="entry name" value="GLYCOSYLTRANSFERASE FAMILY 92 PROTEIN"/>
    <property type="match status" value="1"/>
</dbReference>
<dbReference type="AlphaFoldDB" id="A0A7S0URH3"/>
<sequence length="362" mass="42675">MVHNMTILLLKLVLFFLLLSPVLCKDKSSSESEILNNGTIKITDLKSLEQEVKAKLRNKPEPEFFLCAFTYVQNEAVDIAEWIEYHRLMGFDQFFLSDDCSSDRTIDVLKNVFVPEKIVTFHHFSNCSWGAHIQMKHNIFNLYLKAKDRCKYLTLFNVDEFITVQTDLYNGNLADYLREKEPLYYNFFAQNMVEPDLIDKENKLVLERITKGKLNNYLHKSLLLSDTIVDWKWPHRPETFVKEYNDILSPLVMPFHPTYRDIKLKRVENTTVQAFVHAFFINHYQIRSFTEYLCGRALRLKSAGGSDNIWGIAPLVIFTDHNRDHEGEPVSKDFTSKMALRVKERLKSLRLKYPYYWQFLQG</sequence>
<keyword evidence="3" id="KW-0472">Membrane</keyword>
<dbReference type="Pfam" id="PF13704">
    <property type="entry name" value="Glyco_tranf_2_4"/>
    <property type="match status" value="1"/>
</dbReference>
<dbReference type="EMBL" id="HBFM01009271">
    <property type="protein sequence ID" value="CAD8769535.1"/>
    <property type="molecule type" value="Transcribed_RNA"/>
</dbReference>
<organism evidence="5">
    <name type="scientific">Polytomella parva</name>
    <dbReference type="NCBI Taxonomy" id="51329"/>
    <lineage>
        <taxon>Eukaryota</taxon>
        <taxon>Viridiplantae</taxon>
        <taxon>Chlorophyta</taxon>
        <taxon>core chlorophytes</taxon>
        <taxon>Chlorophyceae</taxon>
        <taxon>CS clade</taxon>
        <taxon>Chlamydomonadales</taxon>
        <taxon>Chlamydomonadaceae</taxon>
        <taxon>Polytomella</taxon>
    </lineage>
</organism>
<dbReference type="PANTHER" id="PTHR21461">
    <property type="entry name" value="GLYCOSYLTRANSFERASE FAMILY 92 PROTEIN"/>
    <property type="match status" value="1"/>
</dbReference>
<feature type="chain" id="PRO_5031411964" description="Glycosyltransferase family 92 protein" evidence="4">
    <location>
        <begin position="25"/>
        <end position="362"/>
    </location>
</feature>
<evidence type="ECO:0000256" key="3">
    <source>
        <dbReference type="ARBA" id="ARBA00022989"/>
    </source>
</evidence>
<dbReference type="GO" id="GO:0016020">
    <property type="term" value="C:membrane"/>
    <property type="evidence" value="ECO:0007669"/>
    <property type="project" value="UniProtKB-SubCell"/>
</dbReference>
<name>A0A7S0URH3_9CHLO</name>
<evidence type="ECO:0000256" key="1">
    <source>
        <dbReference type="ARBA" id="ARBA00004167"/>
    </source>
</evidence>
<evidence type="ECO:0000313" key="5">
    <source>
        <dbReference type="EMBL" id="CAD8769535.1"/>
    </source>
</evidence>
<evidence type="ECO:0000256" key="4">
    <source>
        <dbReference type="SAM" id="SignalP"/>
    </source>
</evidence>
<keyword evidence="4" id="KW-0732">Signal</keyword>
<gene>
    <name evidence="5" type="ORF">PPAR00522_LOCUS5933</name>
</gene>
<evidence type="ECO:0008006" key="6">
    <source>
        <dbReference type="Google" id="ProtNLM"/>
    </source>
</evidence>
<protein>
    <recommendedName>
        <fullName evidence="6">Glycosyltransferase family 92 protein</fullName>
    </recommendedName>
</protein>
<feature type="signal peptide" evidence="4">
    <location>
        <begin position="1"/>
        <end position="24"/>
    </location>
</feature>